<evidence type="ECO:0000313" key="1">
    <source>
        <dbReference type="EMBL" id="MBC5768422.1"/>
    </source>
</evidence>
<name>A0A923MG97_9BURK</name>
<evidence type="ECO:0000313" key="2">
    <source>
        <dbReference type="Proteomes" id="UP000596827"/>
    </source>
</evidence>
<dbReference type="EMBL" id="JACORU010000017">
    <property type="protein sequence ID" value="MBC5768422.1"/>
    <property type="molecule type" value="Genomic_DNA"/>
</dbReference>
<organism evidence="1 2">
    <name type="scientific">Ramlibacter albus</name>
    <dbReference type="NCBI Taxonomy" id="2079448"/>
    <lineage>
        <taxon>Bacteria</taxon>
        <taxon>Pseudomonadati</taxon>
        <taxon>Pseudomonadota</taxon>
        <taxon>Betaproteobacteria</taxon>
        <taxon>Burkholderiales</taxon>
        <taxon>Comamonadaceae</taxon>
        <taxon>Ramlibacter</taxon>
    </lineage>
</organism>
<dbReference type="Proteomes" id="UP000596827">
    <property type="component" value="Unassembled WGS sequence"/>
</dbReference>
<gene>
    <name evidence="1" type="ORF">H8R02_28435</name>
</gene>
<protein>
    <submittedName>
        <fullName evidence="1">Uncharacterized protein</fullName>
    </submittedName>
</protein>
<accession>A0A923MG97</accession>
<proteinExistence type="predicted"/>
<reference evidence="1" key="1">
    <citation type="submission" date="2020-08" db="EMBL/GenBank/DDBJ databases">
        <title>Ramlibacter sp. GTP1 16S ribosomal RNA gene genome sequencing and assembly.</title>
        <authorList>
            <person name="Kang M."/>
        </authorList>
    </citation>
    <scope>NUCLEOTIDE SEQUENCE</scope>
    <source>
        <strain evidence="1">GTP1</strain>
    </source>
</reference>
<sequence length="89" mass="9369">MSWLTAAQLAPSVLIWMWLSLPPAPRRSELVPLTFSIVSEVTKSVLDSPVSASMPVIFTALLAGASVITVTSRLSVSPGFPATSTTRAV</sequence>
<comment type="caution">
    <text evidence="1">The sequence shown here is derived from an EMBL/GenBank/DDBJ whole genome shotgun (WGS) entry which is preliminary data.</text>
</comment>
<keyword evidence="2" id="KW-1185">Reference proteome</keyword>
<dbReference type="AlphaFoldDB" id="A0A923MG97"/>